<evidence type="ECO:0000313" key="10">
    <source>
        <dbReference type="Proteomes" id="UP001446205"/>
    </source>
</evidence>
<evidence type="ECO:0000259" key="7">
    <source>
        <dbReference type="Pfam" id="PF25973"/>
    </source>
</evidence>
<feature type="domain" description="CzcB-like barrel-sandwich hybrid" evidence="7">
    <location>
        <begin position="102"/>
        <end position="246"/>
    </location>
</feature>
<feature type="domain" description="CusB-like beta-barrel" evidence="6">
    <location>
        <begin position="249"/>
        <end position="325"/>
    </location>
</feature>
<dbReference type="PROSITE" id="PS51257">
    <property type="entry name" value="PROKAR_LIPOPROTEIN"/>
    <property type="match status" value="1"/>
</dbReference>
<evidence type="ECO:0000256" key="4">
    <source>
        <dbReference type="SAM" id="MobiDB-lite"/>
    </source>
</evidence>
<evidence type="ECO:0000256" key="1">
    <source>
        <dbReference type="ARBA" id="ARBA00009477"/>
    </source>
</evidence>
<dbReference type="InterPro" id="IPR058647">
    <property type="entry name" value="BSH_CzcB-like"/>
</dbReference>
<dbReference type="InterPro" id="IPR058649">
    <property type="entry name" value="CzcB_C"/>
</dbReference>
<protein>
    <submittedName>
        <fullName evidence="9">Efflux RND transporter periplasmic adaptor subunit</fullName>
    </submittedName>
</protein>
<proteinExistence type="inferred from homology"/>
<dbReference type="InterPro" id="IPR058792">
    <property type="entry name" value="Beta-barrel_RND_2"/>
</dbReference>
<keyword evidence="10" id="KW-1185">Reference proteome</keyword>
<feature type="coiled-coil region" evidence="3">
    <location>
        <begin position="139"/>
        <end position="197"/>
    </location>
</feature>
<dbReference type="Pfam" id="PF25954">
    <property type="entry name" value="Beta-barrel_RND_2"/>
    <property type="match status" value="1"/>
</dbReference>
<reference evidence="9 10" key="1">
    <citation type="submission" date="2024-04" db="EMBL/GenBank/DDBJ databases">
        <authorList>
            <person name="Abashina T."/>
            <person name="Shaikin A."/>
        </authorList>
    </citation>
    <scope>NUCLEOTIDE SEQUENCE [LARGE SCALE GENOMIC DNA]</scope>
    <source>
        <strain evidence="9 10">AAFK</strain>
    </source>
</reference>
<evidence type="ECO:0000313" key="9">
    <source>
        <dbReference type="EMBL" id="MEK8089393.1"/>
    </source>
</evidence>
<dbReference type="Gene3D" id="2.40.420.20">
    <property type="match status" value="1"/>
</dbReference>
<dbReference type="EMBL" id="JBBPCO010000005">
    <property type="protein sequence ID" value="MEK8089393.1"/>
    <property type="molecule type" value="Genomic_DNA"/>
</dbReference>
<dbReference type="Gene3D" id="2.40.50.100">
    <property type="match status" value="1"/>
</dbReference>
<dbReference type="RefSeq" id="WP_341370452.1">
    <property type="nucleotide sequence ID" value="NZ_JBBPCO010000005.1"/>
</dbReference>
<evidence type="ECO:0000259" key="5">
    <source>
        <dbReference type="Pfam" id="PF25893"/>
    </source>
</evidence>
<feature type="region of interest" description="Disordered" evidence="4">
    <location>
        <begin position="33"/>
        <end position="55"/>
    </location>
</feature>
<evidence type="ECO:0000256" key="3">
    <source>
        <dbReference type="SAM" id="Coils"/>
    </source>
</evidence>
<keyword evidence="3" id="KW-0175">Coiled coil</keyword>
<dbReference type="InterPro" id="IPR006143">
    <property type="entry name" value="RND_pump_MFP"/>
</dbReference>
<comment type="similarity">
    <text evidence="1">Belongs to the membrane fusion protein (MFP) (TC 8.A.1) family.</text>
</comment>
<accession>A0ABU9D775</accession>
<dbReference type="NCBIfam" id="TIGR01730">
    <property type="entry name" value="RND_mfp"/>
    <property type="match status" value="1"/>
</dbReference>
<organism evidence="9 10">
    <name type="scientific">Thermithiobacillus plumbiphilus</name>
    <dbReference type="NCBI Taxonomy" id="1729899"/>
    <lineage>
        <taxon>Bacteria</taxon>
        <taxon>Pseudomonadati</taxon>
        <taxon>Pseudomonadota</taxon>
        <taxon>Acidithiobacillia</taxon>
        <taxon>Acidithiobacillales</taxon>
        <taxon>Thermithiobacillaceae</taxon>
        <taxon>Thermithiobacillus</taxon>
    </lineage>
</organism>
<sequence length="404" mass="43200">MNRNSASSTTAKPVSRRLAMVIMLGVLTLSACGKKQESPEKASAEQPTEKKALDQAGHPAENLIQLGADEAQTAGLRTALVQERDVSEHITATATIQPNQNRLAHVAPLIPGRLTRVTANLGDRVKKGQVLATVNSVEAGQARATYQQAQSELSLAQANFERAERLYKQQIVAQKDYLKARADLQQAQANLRAARERLHTYGVTANSNGEPSVVPVTAPIAGTVIEKKAVIGELAGPDQPLFTVADLSTLWIETDIYEKDLGKLEPGSPASVTVAAYPGETFKGRISYLSPAMDPETRTVKARVEVANPDGRLRPNMFASVAIETPARKQVLQVPDDAVVLLQGQPSVFVAEGKGFEARAVQTGDKFGGQTTIQSGLKAGEQVVVSGAYALKARMLKSQIGDEH</sequence>
<dbReference type="Gene3D" id="1.10.287.470">
    <property type="entry name" value="Helix hairpin bin"/>
    <property type="match status" value="1"/>
</dbReference>
<dbReference type="Pfam" id="PF25893">
    <property type="entry name" value="HH_CzcB"/>
    <property type="match status" value="1"/>
</dbReference>
<name>A0ABU9D775_9PROT</name>
<dbReference type="Gene3D" id="2.40.30.170">
    <property type="match status" value="1"/>
</dbReference>
<dbReference type="Pfam" id="PF25975">
    <property type="entry name" value="CzcB_C"/>
    <property type="match status" value="1"/>
</dbReference>
<evidence type="ECO:0000259" key="8">
    <source>
        <dbReference type="Pfam" id="PF25975"/>
    </source>
</evidence>
<dbReference type="PANTHER" id="PTHR30097">
    <property type="entry name" value="CATION EFFLUX SYSTEM PROTEIN CUSB"/>
    <property type="match status" value="1"/>
</dbReference>
<evidence type="ECO:0000256" key="2">
    <source>
        <dbReference type="ARBA" id="ARBA00022448"/>
    </source>
</evidence>
<dbReference type="InterPro" id="IPR051909">
    <property type="entry name" value="MFP_Cation_Efflux"/>
</dbReference>
<keyword evidence="2" id="KW-0813">Transport</keyword>
<evidence type="ECO:0000259" key="6">
    <source>
        <dbReference type="Pfam" id="PF25954"/>
    </source>
</evidence>
<dbReference type="Pfam" id="PF25973">
    <property type="entry name" value="BSH_CzcB"/>
    <property type="match status" value="1"/>
</dbReference>
<dbReference type="InterPro" id="IPR058648">
    <property type="entry name" value="HH_CzcB-like"/>
</dbReference>
<dbReference type="Proteomes" id="UP001446205">
    <property type="component" value="Unassembled WGS sequence"/>
</dbReference>
<dbReference type="PANTHER" id="PTHR30097:SF15">
    <property type="entry name" value="CATION EFFLUX SYSTEM PROTEIN CUSB"/>
    <property type="match status" value="1"/>
</dbReference>
<dbReference type="SUPFAM" id="SSF111369">
    <property type="entry name" value="HlyD-like secretion proteins"/>
    <property type="match status" value="1"/>
</dbReference>
<feature type="domain" description="CzcB-like C-terminal circularly permuted SH3-like" evidence="8">
    <location>
        <begin position="333"/>
        <end position="392"/>
    </location>
</feature>
<gene>
    <name evidence="9" type="ORF">WOB96_06390</name>
</gene>
<comment type="caution">
    <text evidence="9">The sequence shown here is derived from an EMBL/GenBank/DDBJ whole genome shotgun (WGS) entry which is preliminary data.</text>
</comment>
<feature type="compositionally biased region" description="Basic and acidic residues" evidence="4">
    <location>
        <begin position="34"/>
        <end position="53"/>
    </location>
</feature>
<feature type="domain" description="CzcB-like alpha-helical hairpin" evidence="5">
    <location>
        <begin position="141"/>
        <end position="199"/>
    </location>
</feature>